<comment type="caution">
    <text evidence="6">The sequence shown here is derived from an EMBL/GenBank/DDBJ whole genome shotgun (WGS) entry which is preliminary data.</text>
</comment>
<dbReference type="EMBL" id="QGGQ01000001">
    <property type="protein sequence ID" value="PWK25270.1"/>
    <property type="molecule type" value="Genomic_DNA"/>
</dbReference>
<dbReference type="Gene3D" id="3.90.220.20">
    <property type="entry name" value="DNA methylase specificity domains"/>
    <property type="match status" value="2"/>
</dbReference>
<dbReference type="InterPro" id="IPR052021">
    <property type="entry name" value="Type-I_RS_S_subunit"/>
</dbReference>
<dbReference type="InterPro" id="IPR000055">
    <property type="entry name" value="Restrct_endonuc_typeI_TRD"/>
</dbReference>
<keyword evidence="3" id="KW-0238">DNA-binding</keyword>
<dbReference type="SUPFAM" id="SSF116734">
    <property type="entry name" value="DNA methylase specificity domain"/>
    <property type="match status" value="2"/>
</dbReference>
<feature type="domain" description="Type I restriction modification DNA specificity" evidence="4">
    <location>
        <begin position="236"/>
        <end position="405"/>
    </location>
</feature>
<evidence type="ECO:0000313" key="7">
    <source>
        <dbReference type="Proteomes" id="UP000245667"/>
    </source>
</evidence>
<evidence type="ECO:0000256" key="1">
    <source>
        <dbReference type="ARBA" id="ARBA00010923"/>
    </source>
</evidence>
<dbReference type="GO" id="GO:0009307">
    <property type="term" value="P:DNA restriction-modification system"/>
    <property type="evidence" value="ECO:0007669"/>
    <property type="project" value="UniProtKB-KW"/>
</dbReference>
<evidence type="ECO:0000313" key="8">
    <source>
        <dbReference type="Proteomes" id="UP000651837"/>
    </source>
</evidence>
<comment type="similarity">
    <text evidence="1">Belongs to the type-I restriction system S methylase family.</text>
</comment>
<evidence type="ECO:0000256" key="3">
    <source>
        <dbReference type="ARBA" id="ARBA00023125"/>
    </source>
</evidence>
<protein>
    <submittedName>
        <fullName evidence="5">Restriction endonuclease subunit S</fullName>
    </submittedName>
    <submittedName>
        <fullName evidence="6">Type I restriction enzyme S subunit</fullName>
    </submittedName>
</protein>
<dbReference type="Gene3D" id="1.10.287.1120">
    <property type="entry name" value="Bipartite methylase S protein"/>
    <property type="match status" value="1"/>
</dbReference>
<dbReference type="RefSeq" id="WP_109648244.1">
    <property type="nucleotide sequence ID" value="NZ_JACWLN010000002.1"/>
</dbReference>
<dbReference type="GO" id="GO:0004519">
    <property type="term" value="F:endonuclease activity"/>
    <property type="evidence" value="ECO:0007669"/>
    <property type="project" value="UniProtKB-KW"/>
</dbReference>
<evidence type="ECO:0000313" key="5">
    <source>
        <dbReference type="EMBL" id="MBD1259816.1"/>
    </source>
</evidence>
<dbReference type="CDD" id="cd17284">
    <property type="entry name" value="RMtype1_S_Cbo7060ORF11580P_TRD2-CR2_like"/>
    <property type="match status" value="1"/>
</dbReference>
<feature type="domain" description="Type I restriction modification DNA specificity" evidence="4">
    <location>
        <begin position="83"/>
        <end position="205"/>
    </location>
</feature>
<keyword evidence="8" id="KW-1185">Reference proteome</keyword>
<organism evidence="6 7">
    <name type="scientific">Maribacter polysiphoniae</name>
    <dbReference type="NCBI Taxonomy" id="429344"/>
    <lineage>
        <taxon>Bacteria</taxon>
        <taxon>Pseudomonadati</taxon>
        <taxon>Bacteroidota</taxon>
        <taxon>Flavobacteriia</taxon>
        <taxon>Flavobacteriales</taxon>
        <taxon>Flavobacteriaceae</taxon>
        <taxon>Maribacter</taxon>
    </lineage>
</organism>
<dbReference type="EMBL" id="JACWLN010000002">
    <property type="protein sequence ID" value="MBD1259816.1"/>
    <property type="molecule type" value="Genomic_DNA"/>
</dbReference>
<keyword evidence="5" id="KW-0540">Nuclease</keyword>
<dbReference type="InterPro" id="IPR044946">
    <property type="entry name" value="Restrct_endonuc_typeI_TRD_sf"/>
</dbReference>
<proteinExistence type="inferred from homology"/>
<reference evidence="6 7" key="1">
    <citation type="submission" date="2018-05" db="EMBL/GenBank/DDBJ databases">
        <title>Genomic Encyclopedia of Archaeal and Bacterial Type Strains, Phase II (KMG-II): from individual species to whole genera.</title>
        <authorList>
            <person name="Goeker M."/>
        </authorList>
    </citation>
    <scope>NUCLEOTIDE SEQUENCE [LARGE SCALE GENOMIC DNA]</scope>
    <source>
        <strain evidence="6 7">DSM 23514</strain>
    </source>
</reference>
<gene>
    <name evidence="5" type="ORF">HZY62_04395</name>
    <name evidence="6" type="ORF">LX92_00008</name>
</gene>
<dbReference type="Proteomes" id="UP000245667">
    <property type="component" value="Unassembled WGS sequence"/>
</dbReference>
<name>A0A316EQE2_9FLAO</name>
<accession>A0A316EQE2</accession>
<keyword evidence="2" id="KW-0680">Restriction system</keyword>
<evidence type="ECO:0000313" key="6">
    <source>
        <dbReference type="EMBL" id="PWK25270.1"/>
    </source>
</evidence>
<keyword evidence="5" id="KW-0378">Hydrolase</keyword>
<sequence length="421" mass="48579">MMGKEKLPQLRFSEFENGWIPMKYDEIYSFYSTNSLSRDKLNYESGQVKNIHYGDIHTKFDTLFDISKEIVPFVNDDIIISNIPSENYCQEGDLLIADASEDYKGVGKTIEIVNLDNEKVLAGLHTFLARPNKHNMAYGFAGFMLQSWGVREQVMKIAQGTKVLGLAKSRLAKIKLNIPSFPEQQKIASFLTAVDKKITQLNKKKVLLEQYKKGVMQRLFCQEVRFKDDDGKHYPEWKEKRLKEFILDFIVPMRDKPKDLTGEIPWCRIEDFDGKFLSKSKTNQGVTEKVVRQMNLKVYPVNTLLVSCSANLGFCAIVKKELITNQTFIGLFPDLNRINVDFLYHMMKLSSRRLNVLSSGTTISYLSRKQFENFEIPYPCIKEQNKIASYLSAIDDKINQVDSQIEKTIAFKKGLLQQMFV</sequence>
<keyword evidence="5" id="KW-0255">Endonuclease</keyword>
<dbReference type="Pfam" id="PF01420">
    <property type="entry name" value="Methylase_S"/>
    <property type="match status" value="2"/>
</dbReference>
<evidence type="ECO:0000256" key="2">
    <source>
        <dbReference type="ARBA" id="ARBA00022747"/>
    </source>
</evidence>
<dbReference type="PANTHER" id="PTHR30408:SF12">
    <property type="entry name" value="TYPE I RESTRICTION ENZYME MJAVIII SPECIFICITY SUBUNIT"/>
    <property type="match status" value="1"/>
</dbReference>
<dbReference type="PANTHER" id="PTHR30408">
    <property type="entry name" value="TYPE-1 RESTRICTION ENZYME ECOKI SPECIFICITY PROTEIN"/>
    <property type="match status" value="1"/>
</dbReference>
<evidence type="ECO:0000259" key="4">
    <source>
        <dbReference type="Pfam" id="PF01420"/>
    </source>
</evidence>
<reference evidence="5 8" key="2">
    <citation type="submission" date="2020-07" db="EMBL/GenBank/DDBJ databases">
        <title>The draft genome sequence of Maribacter polysiphoniae KCTC 22021.</title>
        <authorList>
            <person name="Mu L."/>
        </authorList>
    </citation>
    <scope>NUCLEOTIDE SEQUENCE [LARGE SCALE GENOMIC DNA]</scope>
    <source>
        <strain evidence="5 8">KCTC 22021</strain>
    </source>
</reference>
<dbReference type="Proteomes" id="UP000651837">
    <property type="component" value="Unassembled WGS sequence"/>
</dbReference>
<dbReference type="OrthoDB" id="667970at2"/>
<dbReference type="AlphaFoldDB" id="A0A316EQE2"/>
<dbReference type="GO" id="GO:0003677">
    <property type="term" value="F:DNA binding"/>
    <property type="evidence" value="ECO:0007669"/>
    <property type="project" value="UniProtKB-KW"/>
</dbReference>